<comment type="similarity">
    <text evidence="3">Belongs to the RimP family.</text>
</comment>
<evidence type="ECO:0000256" key="3">
    <source>
        <dbReference type="HAMAP-Rule" id="MF_01077"/>
    </source>
</evidence>
<dbReference type="HAMAP" id="MF_01077">
    <property type="entry name" value="RimP"/>
    <property type="match status" value="1"/>
</dbReference>
<keyword evidence="6" id="KW-1185">Reference proteome</keyword>
<dbReference type="Proteomes" id="UP000006048">
    <property type="component" value="Chromosome"/>
</dbReference>
<dbReference type="KEGG" id="tpx:Turpa_2624"/>
<feature type="domain" description="Ribosome maturation factor RimP N-terminal" evidence="4">
    <location>
        <begin position="23"/>
        <end position="92"/>
    </location>
</feature>
<accession>I4B7K7</accession>
<keyword evidence="2 3" id="KW-0690">Ribosome biogenesis</keyword>
<organism evidence="5 6">
    <name type="scientific">Turneriella parva (strain ATCC BAA-1111 / DSM 21527 / NCTC 11395 / H)</name>
    <name type="common">Leptospira parva</name>
    <dbReference type="NCBI Taxonomy" id="869212"/>
    <lineage>
        <taxon>Bacteria</taxon>
        <taxon>Pseudomonadati</taxon>
        <taxon>Spirochaetota</taxon>
        <taxon>Spirochaetia</taxon>
        <taxon>Leptospirales</taxon>
        <taxon>Leptospiraceae</taxon>
        <taxon>Turneriella</taxon>
    </lineage>
</organism>
<dbReference type="STRING" id="869212.Turpa_2624"/>
<comment type="subcellular location">
    <subcellularLocation>
        <location evidence="3">Cytoplasm</location>
    </subcellularLocation>
</comment>
<name>I4B7K7_TURPD</name>
<dbReference type="InterPro" id="IPR028989">
    <property type="entry name" value="RimP_N"/>
</dbReference>
<evidence type="ECO:0000313" key="6">
    <source>
        <dbReference type="Proteomes" id="UP000006048"/>
    </source>
</evidence>
<evidence type="ECO:0000259" key="4">
    <source>
        <dbReference type="Pfam" id="PF02576"/>
    </source>
</evidence>
<dbReference type="Pfam" id="PF02576">
    <property type="entry name" value="RimP_N"/>
    <property type="match status" value="1"/>
</dbReference>
<dbReference type="PANTHER" id="PTHR34544">
    <property type="entry name" value="OSJNBA0006B20.18 PROTEIN"/>
    <property type="match status" value="1"/>
</dbReference>
<dbReference type="HOGENOM" id="CLU_132594_0_0_12"/>
<evidence type="ECO:0000256" key="2">
    <source>
        <dbReference type="ARBA" id="ARBA00022517"/>
    </source>
</evidence>
<dbReference type="InterPro" id="IPR035956">
    <property type="entry name" value="RimP_N_sf"/>
</dbReference>
<evidence type="ECO:0000256" key="1">
    <source>
        <dbReference type="ARBA" id="ARBA00022490"/>
    </source>
</evidence>
<proteinExistence type="inferred from homology"/>
<dbReference type="PANTHER" id="PTHR34544:SF3">
    <property type="entry name" value="OS07G0155200 PROTEIN"/>
    <property type="match status" value="1"/>
</dbReference>
<dbReference type="SUPFAM" id="SSF75420">
    <property type="entry name" value="YhbC-like, N-terminal domain"/>
    <property type="match status" value="1"/>
</dbReference>
<protein>
    <recommendedName>
        <fullName evidence="3">Ribosome maturation factor RimP</fullName>
    </recommendedName>
</protein>
<dbReference type="GO" id="GO:0005737">
    <property type="term" value="C:cytoplasm"/>
    <property type="evidence" value="ECO:0007669"/>
    <property type="project" value="UniProtKB-SubCell"/>
</dbReference>
<comment type="function">
    <text evidence="3">Required for maturation of 30S ribosomal subunits.</text>
</comment>
<evidence type="ECO:0000313" key="5">
    <source>
        <dbReference type="EMBL" id="AFM13264.1"/>
    </source>
</evidence>
<dbReference type="AlphaFoldDB" id="I4B7K7"/>
<keyword evidence="1 3" id="KW-0963">Cytoplasm</keyword>
<gene>
    <name evidence="3" type="primary">rimP</name>
    <name evidence="5" type="ordered locus">Turpa_2624</name>
</gene>
<reference evidence="5 6" key="1">
    <citation type="submission" date="2012-06" db="EMBL/GenBank/DDBJ databases">
        <title>The complete chromosome of genome of Turneriella parva DSM 21527.</title>
        <authorList>
            <consortium name="US DOE Joint Genome Institute (JGI-PGF)"/>
            <person name="Lucas S."/>
            <person name="Han J."/>
            <person name="Lapidus A."/>
            <person name="Bruce D."/>
            <person name="Goodwin L."/>
            <person name="Pitluck S."/>
            <person name="Peters L."/>
            <person name="Kyrpides N."/>
            <person name="Mavromatis K."/>
            <person name="Ivanova N."/>
            <person name="Mikhailova N."/>
            <person name="Chertkov O."/>
            <person name="Detter J.C."/>
            <person name="Tapia R."/>
            <person name="Han C."/>
            <person name="Land M."/>
            <person name="Hauser L."/>
            <person name="Markowitz V."/>
            <person name="Cheng J.-F."/>
            <person name="Hugenholtz P."/>
            <person name="Woyke T."/>
            <person name="Wu D."/>
            <person name="Gronow S."/>
            <person name="Wellnitz S."/>
            <person name="Brambilla E."/>
            <person name="Klenk H.-P."/>
            <person name="Eisen J.A."/>
        </authorList>
    </citation>
    <scope>NUCLEOTIDE SEQUENCE [LARGE SCALE GENOMIC DNA]</scope>
    <source>
        <strain evidence="6">ATCC BAA-1111 / DSM 21527 / NCTC 11395 / H</strain>
    </source>
</reference>
<dbReference type="Gene3D" id="3.30.300.70">
    <property type="entry name" value="RimP-like superfamily, N-terminal"/>
    <property type="match status" value="1"/>
</dbReference>
<dbReference type="EMBL" id="CP002959">
    <property type="protein sequence ID" value="AFM13264.1"/>
    <property type="molecule type" value="Genomic_DNA"/>
</dbReference>
<sequence>MNIAEITEQKVTECAKAALPPELALHKIAFFHTKGNTRIVIDLDKESDPHGSVNIRDCETYARALRDALDEMEKASGINLNYSLEVASAGAERELKSLAEVKRFSALPVNVTFVAETGKTLSEILKTEQIEGEYVTFNVADCKANRKKYTPKKLKSLPTHRVAWHDIKKIRLHLDV</sequence>
<dbReference type="GO" id="GO:0042274">
    <property type="term" value="P:ribosomal small subunit biogenesis"/>
    <property type="evidence" value="ECO:0007669"/>
    <property type="project" value="UniProtKB-UniRule"/>
</dbReference>
<dbReference type="InterPro" id="IPR003728">
    <property type="entry name" value="Ribosome_maturation_RimP"/>
</dbReference>